<evidence type="ECO:0000313" key="11">
    <source>
        <dbReference type="EMBL" id="KNG76246.1"/>
    </source>
</evidence>
<evidence type="ECO:0000256" key="2">
    <source>
        <dbReference type="ARBA" id="ARBA00022723"/>
    </source>
</evidence>
<keyword evidence="4" id="KW-0862">Zinc</keyword>
<feature type="domain" description="RING-type" evidence="10">
    <location>
        <begin position="1110"/>
        <end position="1145"/>
    </location>
</feature>
<feature type="region of interest" description="Disordered" evidence="9">
    <location>
        <begin position="216"/>
        <end position="253"/>
    </location>
</feature>
<sequence>MFNFRNLPLFDKDNSKDTDDIKNFINSYEGIYFSSSNKFINVFLDKILIIDPSSLNVITINTDLYVVDFLFNEKNKNLIVLGKGKNSLICSVYNIRECNFTLLKKIQLSKNINNIKKTLIAKCNEYIITLENKKITFYFLNKDYSINQSELIEDGKELIENIYLSKNHILLVIKNSYVYIYQLDIKNSHISYTLIDSFNLNLSYLRESINNKKKHINKINDVSNNDPKKDNNEKNTSSNNITHNNYNDISNNNNNNNINGVKDHINNNTLENNDEPILSIYNEDLNVLYICQNMYNVLFVLNLNNLSFEFILLENKIINLFSCKFYLILLKEVNKKFFLHIYIIYEDMKLLVSTLLLNEPISNVIFFNNLFCLLIEEEISKPEIKVDKFYFYEQLKLKLHSKLDGDALKILKRDHVTNNINICKQEEKKYKLKNEQKDVEIYNKNNTVDSTNNTIYNSEVNHYKYITNDFFLNEDVNTDIKKELYNLNHTKDNINHDTLKKQTNQNDITMSLSKDEKNNDTNKFFNENMFTLNKFFKNCRNQIKIILKERNINEIINMFKKKKLYQWLIKYANLNKNYQIININFIHKIYADFLFEKEQYENAIYEYIQTINYLETSYVIHKYLNLDLYEYLTIYLEKLHVYHHFNDEHTMMLLSCYKKQCKKKKMISFIKKNKDKINLNKTYKFLLNAGYYNIVLNLSKKYKDHFTYVSILIEKYENYEKSLKYIFKLDVENICILLFKYDNIDFLFMLLSNFLIKIKQKHHYSNMYHDSDELNSVTKQKNKINSFLLYEKDNNQNHNGIPSDSHNLSDDNNSQESTTAVNLINKTNLQLDIFNGEYDYILFGTQTNKQTINQSIKQSINQSIKHQSIKQTNIQTNKQKGNSTTNKIINKDETNEQNNILTFNIDKLIQNNKDKNINFLSVLLLSIYNYNKGLIYTSTQMNKYDISLLFSIHKFINNTKGKINKINMDEHKPNEQTMQINSSYKILNRNFQKVIYNICINHLKLNGSLSYNYIFYYLSMLNDEKYLIKFIKKIRQDMNLSIFNLIQILKKYNKSYSCIQNMVVAYMNDMNKNINDKCIEIEKDKKELEKIKKKQLKKKYNFYLIDNAYCSICKEILSVPMIHFLCKHSYHSYCLKDNNVCILCHNKDKEKKLLKEKAINSIQNFDEFFKYLQGSTDKFSYISNYLSYGITPK</sequence>
<evidence type="ECO:0000256" key="6">
    <source>
        <dbReference type="PROSITE-ProRule" id="PRU00175"/>
    </source>
</evidence>
<dbReference type="GO" id="GO:0007032">
    <property type="term" value="P:endosome organization"/>
    <property type="evidence" value="ECO:0007669"/>
    <property type="project" value="TreeGrafter"/>
</dbReference>
<keyword evidence="8" id="KW-0175">Coiled coil</keyword>
<evidence type="ECO:0000256" key="3">
    <source>
        <dbReference type="ARBA" id="ARBA00022771"/>
    </source>
</evidence>
<dbReference type="PANTHER" id="PTHR23323:SF24">
    <property type="entry name" value="VACUOLAR PROTEIN SORTING-ASSOCIATED PROTEIN 11 HOMOLOG"/>
    <property type="match status" value="1"/>
</dbReference>
<name>A0A0L1I9A4_PLAFA</name>
<dbReference type="OrthoDB" id="26184at2759"/>
<evidence type="ECO:0000259" key="10">
    <source>
        <dbReference type="PROSITE" id="PS50089"/>
    </source>
</evidence>
<dbReference type="GO" id="GO:0005768">
    <property type="term" value="C:endosome"/>
    <property type="evidence" value="ECO:0007669"/>
    <property type="project" value="TreeGrafter"/>
</dbReference>
<dbReference type="SUPFAM" id="SSF57850">
    <property type="entry name" value="RING/U-box"/>
    <property type="match status" value="1"/>
</dbReference>
<reference evidence="12" key="1">
    <citation type="submission" date="2015-07" db="EMBL/GenBank/DDBJ databases">
        <title>Annotation of Plasmodium falciparum IGH-CR14.</title>
        <authorList>
            <consortium name="The Broad Institute Genome Sequencing Platform"/>
            <person name="Volkman S.K."/>
            <person name="Neafsey D.E."/>
            <person name="Dash A.P."/>
            <person name="Chitnis C.E."/>
            <person name="Hartl D.L."/>
            <person name="Young S.K."/>
            <person name="Zeng Q."/>
            <person name="Koehrsen M."/>
            <person name="Alvarado L."/>
            <person name="Berlin A."/>
            <person name="Borenstein D."/>
            <person name="Chapman S.B."/>
            <person name="Chen Z."/>
            <person name="Engels R."/>
            <person name="Freedman E."/>
            <person name="Gellesch M."/>
            <person name="Goldberg J."/>
            <person name="Griggs A."/>
            <person name="Gujja S."/>
            <person name="Heilman E.R."/>
            <person name="Heiman D.I."/>
            <person name="Howarth C."/>
            <person name="Jen D."/>
            <person name="Larson L."/>
            <person name="Mehta T."/>
            <person name="Neiman D."/>
            <person name="Park D."/>
            <person name="Pearson M."/>
            <person name="Roberts A."/>
            <person name="Saif S."/>
            <person name="Shea T."/>
            <person name="Shenoy N."/>
            <person name="Sisk P."/>
            <person name="Stolte C."/>
            <person name="Sykes S."/>
            <person name="Walk T."/>
            <person name="White J."/>
            <person name="Yandava C."/>
            <person name="Haas B."/>
            <person name="Henn M.R."/>
            <person name="Nusbaum C."/>
            <person name="Birren B."/>
        </authorList>
    </citation>
    <scope>NUCLEOTIDE SEQUENCE [LARGE SCALE GENOMIC DNA]</scope>
    <source>
        <strain evidence="12">IGH-CR14</strain>
    </source>
</reference>
<dbReference type="InterPro" id="IPR001841">
    <property type="entry name" value="Znf_RING"/>
</dbReference>
<keyword evidence="5" id="KW-0472">Membrane</keyword>
<dbReference type="Proteomes" id="UP000054562">
    <property type="component" value="Unassembled WGS sequence"/>
</dbReference>
<dbReference type="PROSITE" id="PS50089">
    <property type="entry name" value="ZF_RING_2"/>
    <property type="match status" value="1"/>
</dbReference>
<accession>A0A0L1I9A4</accession>
<evidence type="ECO:0000256" key="7">
    <source>
        <dbReference type="PROSITE-ProRule" id="PRU01006"/>
    </source>
</evidence>
<dbReference type="EMBL" id="GG665136">
    <property type="protein sequence ID" value="KNG76246.1"/>
    <property type="molecule type" value="Genomic_DNA"/>
</dbReference>
<evidence type="ECO:0000256" key="1">
    <source>
        <dbReference type="ARBA" id="ARBA00004370"/>
    </source>
</evidence>
<feature type="coiled-coil region" evidence="8">
    <location>
        <begin position="1071"/>
        <end position="1099"/>
    </location>
</feature>
<dbReference type="AlphaFoldDB" id="A0A0L1I9A4"/>
<dbReference type="Pfam" id="PF12451">
    <property type="entry name" value="VPS11_C"/>
    <property type="match status" value="1"/>
</dbReference>
<dbReference type="GO" id="GO:0048284">
    <property type="term" value="P:organelle fusion"/>
    <property type="evidence" value="ECO:0007669"/>
    <property type="project" value="TreeGrafter"/>
</dbReference>
<evidence type="ECO:0000256" key="9">
    <source>
        <dbReference type="SAM" id="MobiDB-lite"/>
    </source>
</evidence>
<dbReference type="GO" id="GO:0006904">
    <property type="term" value="P:vesicle docking involved in exocytosis"/>
    <property type="evidence" value="ECO:0007669"/>
    <property type="project" value="TreeGrafter"/>
</dbReference>
<dbReference type="GO" id="GO:0030674">
    <property type="term" value="F:protein-macromolecule adaptor activity"/>
    <property type="evidence" value="ECO:0007669"/>
    <property type="project" value="TreeGrafter"/>
</dbReference>
<dbReference type="InterPro" id="IPR024763">
    <property type="entry name" value="VPS11_C"/>
</dbReference>
<feature type="repeat" description="CHCR" evidence="7">
    <location>
        <begin position="607"/>
        <end position="751"/>
    </location>
</feature>
<reference evidence="12" key="2">
    <citation type="submission" date="2015-07" db="EMBL/GenBank/DDBJ databases">
        <title>The genome sequence of Plasmodium falciparum IGH-CR14.</title>
        <authorList>
            <consortium name="The Broad Institute Genome Sequencing Platform"/>
            <person name="Volkman S.K."/>
            <person name="Neafsey D.E."/>
            <person name="Dash A.P."/>
            <person name="Chitnis C.E."/>
            <person name="Hartl D.L."/>
            <person name="Young S.K."/>
            <person name="Kodira C.D."/>
            <person name="Zeng Q."/>
            <person name="Koehrsen M."/>
            <person name="Godfrey P."/>
            <person name="Alvarado L."/>
            <person name="Berlin A."/>
            <person name="Borenstein D."/>
            <person name="Chen Z."/>
            <person name="Engels R."/>
            <person name="Freedman E."/>
            <person name="Gellesch M."/>
            <person name="Goldberg J."/>
            <person name="Griggs A."/>
            <person name="Gujja S."/>
            <person name="Heiman D."/>
            <person name="Hepburn T."/>
            <person name="Howarth C."/>
            <person name="Jen D."/>
            <person name="Larson L."/>
            <person name="Lewis B."/>
            <person name="Mehta T."/>
            <person name="Park D."/>
            <person name="Pearson M."/>
            <person name="Roberts A."/>
            <person name="Saif S."/>
            <person name="Shea T."/>
            <person name="Shenoy N."/>
            <person name="Sisk P."/>
            <person name="Stolte C."/>
            <person name="Sykes S."/>
            <person name="Walk T."/>
            <person name="White J."/>
            <person name="Yandava C."/>
            <person name="Wirth D.F."/>
            <person name="Nusbaum C."/>
            <person name="Birren B."/>
        </authorList>
    </citation>
    <scope>NUCLEOTIDE SEQUENCE [LARGE SCALE GENOMIC DNA]</scope>
    <source>
        <strain evidence="12">IGH-CR14</strain>
    </source>
</reference>
<gene>
    <name evidence="11" type="ORF">PFMG_02085</name>
</gene>
<protein>
    <submittedName>
        <fullName evidence="11">Pb-fam-1 protein</fullName>
    </submittedName>
</protein>
<dbReference type="CDD" id="cd16688">
    <property type="entry name" value="RING-H2_Vps11"/>
    <property type="match status" value="1"/>
</dbReference>
<comment type="subcellular location">
    <subcellularLocation>
        <location evidence="1">Membrane</location>
    </subcellularLocation>
</comment>
<dbReference type="GO" id="GO:0008270">
    <property type="term" value="F:zinc ion binding"/>
    <property type="evidence" value="ECO:0007669"/>
    <property type="project" value="UniProtKB-KW"/>
</dbReference>
<proteinExistence type="predicted"/>
<dbReference type="PROSITE" id="PS50236">
    <property type="entry name" value="CHCR"/>
    <property type="match status" value="1"/>
</dbReference>
<keyword evidence="2" id="KW-0479">Metal-binding</keyword>
<dbReference type="InterPro" id="IPR000547">
    <property type="entry name" value="Clathrin_H-chain/VPS_repeat"/>
</dbReference>
<evidence type="ECO:0000256" key="4">
    <source>
        <dbReference type="ARBA" id="ARBA00022833"/>
    </source>
</evidence>
<evidence type="ECO:0000313" key="12">
    <source>
        <dbReference type="Proteomes" id="UP000054562"/>
    </source>
</evidence>
<dbReference type="GO" id="GO:0030897">
    <property type="term" value="C:HOPS complex"/>
    <property type="evidence" value="ECO:0007669"/>
    <property type="project" value="TreeGrafter"/>
</dbReference>
<keyword evidence="3 6" id="KW-0863">Zinc-finger</keyword>
<evidence type="ECO:0000256" key="5">
    <source>
        <dbReference type="ARBA" id="ARBA00023136"/>
    </source>
</evidence>
<organism evidence="11 12">
    <name type="scientific">Plasmodium falciparum IGH-CR14</name>
    <dbReference type="NCBI Taxonomy" id="580059"/>
    <lineage>
        <taxon>Eukaryota</taxon>
        <taxon>Sar</taxon>
        <taxon>Alveolata</taxon>
        <taxon>Apicomplexa</taxon>
        <taxon>Aconoidasida</taxon>
        <taxon>Haemosporida</taxon>
        <taxon>Plasmodiidae</taxon>
        <taxon>Plasmodium</taxon>
        <taxon>Plasmodium (Laverania)</taxon>
    </lineage>
</organism>
<dbReference type="GO" id="GO:0007033">
    <property type="term" value="P:vacuole organization"/>
    <property type="evidence" value="ECO:0007669"/>
    <property type="project" value="TreeGrafter"/>
</dbReference>
<dbReference type="PANTHER" id="PTHR23323">
    <property type="entry name" value="VACUOLAR PROTEIN SORTING-ASSOCIATED PROTEIN"/>
    <property type="match status" value="1"/>
</dbReference>
<feature type="compositionally biased region" description="Low complexity" evidence="9">
    <location>
        <begin position="234"/>
        <end position="253"/>
    </location>
</feature>
<evidence type="ECO:0000256" key="8">
    <source>
        <dbReference type="SAM" id="Coils"/>
    </source>
</evidence>
<dbReference type="GO" id="GO:0006886">
    <property type="term" value="P:intracellular protein transport"/>
    <property type="evidence" value="ECO:0007669"/>
    <property type="project" value="UniProtKB-UniRule"/>
</dbReference>